<protein>
    <submittedName>
        <fullName evidence="2">ABC transporter family substrate-binding protein</fullName>
    </submittedName>
</protein>
<evidence type="ECO:0000259" key="1">
    <source>
        <dbReference type="Pfam" id="PF00496"/>
    </source>
</evidence>
<feature type="domain" description="Solute-binding protein family 5" evidence="1">
    <location>
        <begin position="62"/>
        <end position="499"/>
    </location>
</feature>
<dbReference type="Gene3D" id="3.40.190.10">
    <property type="entry name" value="Periplasmic binding protein-like II"/>
    <property type="match status" value="1"/>
</dbReference>
<evidence type="ECO:0000313" key="3">
    <source>
        <dbReference type="Proteomes" id="UP000298488"/>
    </source>
</evidence>
<dbReference type="PANTHER" id="PTHR30290">
    <property type="entry name" value="PERIPLASMIC BINDING COMPONENT OF ABC TRANSPORTER"/>
    <property type="match status" value="1"/>
</dbReference>
<dbReference type="SUPFAM" id="SSF53850">
    <property type="entry name" value="Periplasmic binding protein-like II"/>
    <property type="match status" value="1"/>
</dbReference>
<dbReference type="AlphaFoldDB" id="A0A4R8VCE9"/>
<comment type="caution">
    <text evidence="2">The sequence shown here is derived from an EMBL/GenBank/DDBJ whole genome shotgun (WGS) entry which is preliminary data.</text>
</comment>
<sequence length="597" mass="62768">MHDSSVTVAMSQPFFSLNDRTSFGNSPANSAVLQAVDSSFNRYDAASELVTDTSFGQYTLLSNDPLTVKFTIADGVTWSDGVPVDAADLLLAWVANSGARNSKGVSDSAYRDPETGRYSAPFPGDVVHFDGSLSEGLQYATTTPVIGEDGRSLTVTWDRYVVDWALTLQVGLPAHVVASRALGLPLAKDSDAGAGDAPDADRLRDARAAKGRLIDAIVDDDTAALSAIANTWNSDFDLDAMPDDPSLLLTNGPYLISAFTSGESMTLSANPRYHGVHAPAIETIDIRFLADPLDQVAALRDGTVDVIVPRAGPEVVTALAAIPGATVLTGIDGTFEHLDLRFAKGRHSTFEDPRVRQAFLMVVPVQEITDAAVGSDLAADAARSSLVFLPGAAGYDAAVAANGSADYSTPDVAGAKRLLEDAGVSKPAVCILFDPSNPKRIEEYDLIRDSAARAGFVVSNCSSPDWLNLLGTPGTYDASIFAWSSTNQSVAGLQSIFGTGGRGNFNGFSDPEVDSLLSQLSVTPDAARQRVIRVRLDSALYASAYGIPLYQDPAVVAHNASVSGIAIAPLAPGILWNVWEWAPVTAQNPTPATTSGE</sequence>
<dbReference type="GO" id="GO:1904680">
    <property type="term" value="F:peptide transmembrane transporter activity"/>
    <property type="evidence" value="ECO:0007669"/>
    <property type="project" value="TreeGrafter"/>
</dbReference>
<dbReference type="GO" id="GO:0015833">
    <property type="term" value="P:peptide transport"/>
    <property type="evidence" value="ECO:0007669"/>
    <property type="project" value="TreeGrafter"/>
</dbReference>
<dbReference type="GO" id="GO:0042597">
    <property type="term" value="C:periplasmic space"/>
    <property type="evidence" value="ECO:0007669"/>
    <property type="project" value="UniProtKB-ARBA"/>
</dbReference>
<dbReference type="InterPro" id="IPR030678">
    <property type="entry name" value="Peptide/Ni-bd"/>
</dbReference>
<dbReference type="InterPro" id="IPR039424">
    <property type="entry name" value="SBP_5"/>
</dbReference>
<name>A0A4R8VCE9_9MICO</name>
<dbReference type="PIRSF" id="PIRSF002741">
    <property type="entry name" value="MppA"/>
    <property type="match status" value="1"/>
</dbReference>
<dbReference type="PANTHER" id="PTHR30290:SF65">
    <property type="entry name" value="MONOACYL PHOSPHATIDYLINOSITOL TETRAMANNOSIDE-BINDING PROTEIN LPQW-RELATED"/>
    <property type="match status" value="1"/>
</dbReference>
<dbReference type="Pfam" id="PF00496">
    <property type="entry name" value="SBP_bac_5"/>
    <property type="match status" value="1"/>
</dbReference>
<proteinExistence type="predicted"/>
<dbReference type="OrthoDB" id="7888869at2"/>
<dbReference type="EMBL" id="SOFI01000003">
    <property type="protein sequence ID" value="TFB80503.1"/>
    <property type="molecule type" value="Genomic_DNA"/>
</dbReference>
<dbReference type="RefSeq" id="WP_134542293.1">
    <property type="nucleotide sequence ID" value="NZ_JACHBP010000001.1"/>
</dbReference>
<accession>A0A4R8VCE9</accession>
<dbReference type="Gene3D" id="3.10.105.10">
    <property type="entry name" value="Dipeptide-binding Protein, Domain 3"/>
    <property type="match status" value="1"/>
</dbReference>
<keyword evidence="3" id="KW-1185">Reference proteome</keyword>
<dbReference type="Proteomes" id="UP000298488">
    <property type="component" value="Unassembled WGS sequence"/>
</dbReference>
<evidence type="ECO:0000313" key="2">
    <source>
        <dbReference type="EMBL" id="TFB80503.1"/>
    </source>
</evidence>
<reference evidence="2 3" key="1">
    <citation type="submission" date="2019-03" db="EMBL/GenBank/DDBJ databases">
        <title>Genomics of glacier-inhabiting Cryobacterium strains.</title>
        <authorList>
            <person name="Liu Q."/>
            <person name="Xin Y.-H."/>
        </authorList>
    </citation>
    <scope>NUCLEOTIDE SEQUENCE [LARGE SCALE GENOMIC DNA]</scope>
    <source>
        <strain evidence="2 3">CGMCC 1.10440</strain>
    </source>
</reference>
<gene>
    <name evidence="2" type="ORF">E3N84_10940</name>
</gene>
<dbReference type="GO" id="GO:0043190">
    <property type="term" value="C:ATP-binding cassette (ABC) transporter complex"/>
    <property type="evidence" value="ECO:0007669"/>
    <property type="project" value="InterPro"/>
</dbReference>
<organism evidence="2 3">
    <name type="scientific">Terrimesophilobacter mesophilus</name>
    <dbReference type="NCBI Taxonomy" id="433647"/>
    <lineage>
        <taxon>Bacteria</taxon>
        <taxon>Bacillati</taxon>
        <taxon>Actinomycetota</taxon>
        <taxon>Actinomycetes</taxon>
        <taxon>Micrococcales</taxon>
        <taxon>Microbacteriaceae</taxon>
        <taxon>Terrimesophilobacter</taxon>
    </lineage>
</organism>
<dbReference type="InterPro" id="IPR000914">
    <property type="entry name" value="SBP_5_dom"/>
</dbReference>